<gene>
    <name evidence="2" type="primary">g11394</name>
    <name evidence="2" type="ORF">VP750_LOCUS10195</name>
</gene>
<name>A0ABP1G802_9CHLO</name>
<sequence length="169" mass="17903">MPCQYPITKEFLGQVAQLSTLQDLDLSATYPAELPAPGGQMRQPIKDLRPLSALTGLTSLGLACMGIQKPGLDAISCLKSLRSLKLGGGRFTNKGLRVLTGLTSLRSLSLVNCYNITDKGFKALVAPLSKQSLAQVDVRGCGLTDLSLAVNMGVDNCQISGFHPPLPFS</sequence>
<dbReference type="PANTHER" id="PTHR13318">
    <property type="entry name" value="PARTNER OF PAIRED, ISOFORM B-RELATED"/>
    <property type="match status" value="1"/>
</dbReference>
<dbReference type="InterPro" id="IPR001611">
    <property type="entry name" value="Leu-rich_rpt"/>
</dbReference>
<dbReference type="Pfam" id="PF13516">
    <property type="entry name" value="LRR_6"/>
    <property type="match status" value="1"/>
</dbReference>
<comment type="caution">
    <text evidence="2">The sequence shown here is derived from an EMBL/GenBank/DDBJ whole genome shotgun (WGS) entry which is preliminary data.</text>
</comment>
<evidence type="ECO:0000256" key="1">
    <source>
        <dbReference type="ARBA" id="ARBA00004430"/>
    </source>
</evidence>
<reference evidence="2 3" key="1">
    <citation type="submission" date="2024-06" db="EMBL/GenBank/DDBJ databases">
        <authorList>
            <person name="Kraege A."/>
            <person name="Thomma B."/>
        </authorList>
    </citation>
    <scope>NUCLEOTIDE SEQUENCE [LARGE SCALE GENOMIC DNA]</scope>
</reference>
<evidence type="ECO:0000313" key="3">
    <source>
        <dbReference type="Proteomes" id="UP001497392"/>
    </source>
</evidence>
<organism evidence="2 3">
    <name type="scientific">Coccomyxa viridis</name>
    <dbReference type="NCBI Taxonomy" id="1274662"/>
    <lineage>
        <taxon>Eukaryota</taxon>
        <taxon>Viridiplantae</taxon>
        <taxon>Chlorophyta</taxon>
        <taxon>core chlorophytes</taxon>
        <taxon>Trebouxiophyceae</taxon>
        <taxon>Trebouxiophyceae incertae sedis</taxon>
        <taxon>Coccomyxaceae</taxon>
        <taxon>Coccomyxa</taxon>
    </lineage>
</organism>
<proteinExistence type="predicted"/>
<dbReference type="Gene3D" id="3.80.10.10">
    <property type="entry name" value="Ribonuclease Inhibitor"/>
    <property type="match status" value="1"/>
</dbReference>
<dbReference type="SUPFAM" id="SSF52047">
    <property type="entry name" value="RNI-like"/>
    <property type="match status" value="1"/>
</dbReference>
<accession>A0ABP1G802</accession>
<evidence type="ECO:0000313" key="2">
    <source>
        <dbReference type="EMBL" id="CAL5228289.1"/>
    </source>
</evidence>
<dbReference type="EMBL" id="CAXHTA020000018">
    <property type="protein sequence ID" value="CAL5228289.1"/>
    <property type="molecule type" value="Genomic_DNA"/>
</dbReference>
<dbReference type="InterPro" id="IPR032675">
    <property type="entry name" value="LRR_dom_sf"/>
</dbReference>
<protein>
    <submittedName>
        <fullName evidence="2">G11394 protein</fullName>
    </submittedName>
</protein>
<comment type="subcellular location">
    <subcellularLocation>
        <location evidence="1">Cytoplasm</location>
        <location evidence="1">Cytoskeleton</location>
        <location evidence="1">Cilium axoneme</location>
    </subcellularLocation>
</comment>
<keyword evidence="3" id="KW-1185">Reference proteome</keyword>
<dbReference type="Proteomes" id="UP001497392">
    <property type="component" value="Unassembled WGS sequence"/>
</dbReference>